<dbReference type="EMBL" id="JARK01001343">
    <property type="protein sequence ID" value="EYC28771.1"/>
    <property type="molecule type" value="Genomic_DNA"/>
</dbReference>
<name>A0A016VN71_9BILA</name>
<sequence>MRTEALSWWDNQPPAWHNSIGDKKAIIPLETQKRFAKTSREIKQHQAEWLAVRRAAPFHLSSRNGKCIRPQCKNCGKQTYDKCILRSRARVNLKQPNIQPNIHLGGTVVDEAVQVSAPNSGCLSFKFLRGMTKTDVVSTEPSSLTVAFP</sequence>
<proteinExistence type="predicted"/>
<accession>A0A016VN71</accession>
<comment type="caution">
    <text evidence="1">The sequence shown here is derived from an EMBL/GenBank/DDBJ whole genome shotgun (WGS) entry which is preliminary data.</text>
</comment>
<protein>
    <submittedName>
        <fullName evidence="1">Uncharacterized protein</fullName>
    </submittedName>
</protein>
<gene>
    <name evidence="1" type="primary">Acey_s0007.g3415</name>
    <name evidence="1" type="ORF">Y032_0007g3415</name>
</gene>
<evidence type="ECO:0000313" key="1">
    <source>
        <dbReference type="EMBL" id="EYC28771.1"/>
    </source>
</evidence>
<reference evidence="2" key="1">
    <citation type="journal article" date="2015" name="Nat. Genet.">
        <title>The genome and transcriptome of the zoonotic hookworm Ancylostoma ceylanicum identify infection-specific gene families.</title>
        <authorList>
            <person name="Schwarz E.M."/>
            <person name="Hu Y."/>
            <person name="Antoshechkin I."/>
            <person name="Miller M.M."/>
            <person name="Sternberg P.W."/>
            <person name="Aroian R.V."/>
        </authorList>
    </citation>
    <scope>NUCLEOTIDE SEQUENCE</scope>
    <source>
        <strain evidence="2">HY135</strain>
    </source>
</reference>
<dbReference type="Proteomes" id="UP000024635">
    <property type="component" value="Unassembled WGS sequence"/>
</dbReference>
<organism evidence="1 2">
    <name type="scientific">Ancylostoma ceylanicum</name>
    <dbReference type="NCBI Taxonomy" id="53326"/>
    <lineage>
        <taxon>Eukaryota</taxon>
        <taxon>Metazoa</taxon>
        <taxon>Ecdysozoa</taxon>
        <taxon>Nematoda</taxon>
        <taxon>Chromadorea</taxon>
        <taxon>Rhabditida</taxon>
        <taxon>Rhabditina</taxon>
        <taxon>Rhabditomorpha</taxon>
        <taxon>Strongyloidea</taxon>
        <taxon>Ancylostomatidae</taxon>
        <taxon>Ancylostomatinae</taxon>
        <taxon>Ancylostoma</taxon>
    </lineage>
</organism>
<evidence type="ECO:0000313" key="2">
    <source>
        <dbReference type="Proteomes" id="UP000024635"/>
    </source>
</evidence>
<dbReference type="AlphaFoldDB" id="A0A016VN71"/>
<keyword evidence="2" id="KW-1185">Reference proteome</keyword>